<dbReference type="GO" id="GO:0009097">
    <property type="term" value="P:isoleucine biosynthetic process"/>
    <property type="evidence" value="ECO:0007669"/>
    <property type="project" value="TreeGrafter"/>
</dbReference>
<dbReference type="InterPro" id="IPR001926">
    <property type="entry name" value="TrpB-like_PALP"/>
</dbReference>
<gene>
    <name evidence="6" type="primary">tdcB</name>
    <name evidence="6" type="ORF">MPLDJ20_180026</name>
</gene>
<dbReference type="PROSITE" id="PS00165">
    <property type="entry name" value="DEHYDRATASE_SER_THR"/>
    <property type="match status" value="1"/>
</dbReference>
<dbReference type="SUPFAM" id="SSF53686">
    <property type="entry name" value="Tryptophan synthase beta subunit-like PLP-dependent enzymes"/>
    <property type="match status" value="1"/>
</dbReference>
<dbReference type="Proteomes" id="UP000046373">
    <property type="component" value="Unassembled WGS sequence"/>
</dbReference>
<evidence type="ECO:0000256" key="1">
    <source>
        <dbReference type="ARBA" id="ARBA00001933"/>
    </source>
</evidence>
<protein>
    <submittedName>
        <fullName evidence="6">Catabolic threonine dehydratase, PLP-dependent</fullName>
        <ecNumber evidence="6">4.3.1.19</ecNumber>
    </submittedName>
</protein>
<feature type="domain" description="Tryptophan synthase beta chain-like PALP" evidence="5">
    <location>
        <begin position="29"/>
        <end position="320"/>
    </location>
</feature>
<dbReference type="InterPro" id="IPR036052">
    <property type="entry name" value="TrpB-like_PALP_sf"/>
</dbReference>
<evidence type="ECO:0000259" key="5">
    <source>
        <dbReference type="Pfam" id="PF00291"/>
    </source>
</evidence>
<dbReference type="AlphaFoldDB" id="A0A090ES68"/>
<evidence type="ECO:0000313" key="6">
    <source>
        <dbReference type="EMBL" id="CDX34162.1"/>
    </source>
</evidence>
<dbReference type="InterPro" id="IPR050147">
    <property type="entry name" value="Ser/Thr_Dehydratase"/>
</dbReference>
<evidence type="ECO:0000256" key="4">
    <source>
        <dbReference type="ARBA" id="ARBA00023239"/>
    </source>
</evidence>
<evidence type="ECO:0000313" key="7">
    <source>
        <dbReference type="Proteomes" id="UP000046373"/>
    </source>
</evidence>
<dbReference type="GO" id="GO:0030170">
    <property type="term" value="F:pyridoxal phosphate binding"/>
    <property type="evidence" value="ECO:0007669"/>
    <property type="project" value="InterPro"/>
</dbReference>
<keyword evidence="3" id="KW-0663">Pyridoxal phosphate</keyword>
<evidence type="ECO:0000256" key="2">
    <source>
        <dbReference type="ARBA" id="ARBA00010869"/>
    </source>
</evidence>
<dbReference type="GO" id="GO:0006567">
    <property type="term" value="P:L-threonine catabolic process"/>
    <property type="evidence" value="ECO:0007669"/>
    <property type="project" value="TreeGrafter"/>
</dbReference>
<organism evidence="6 7">
    <name type="scientific">Mesorhizobium plurifarium</name>
    <dbReference type="NCBI Taxonomy" id="69974"/>
    <lineage>
        <taxon>Bacteria</taxon>
        <taxon>Pseudomonadati</taxon>
        <taxon>Pseudomonadota</taxon>
        <taxon>Alphaproteobacteria</taxon>
        <taxon>Hyphomicrobiales</taxon>
        <taxon>Phyllobacteriaceae</taxon>
        <taxon>Mesorhizobium</taxon>
    </lineage>
</organism>
<proteinExistence type="inferred from homology"/>
<dbReference type="GO" id="GO:0004794">
    <property type="term" value="F:threonine deaminase activity"/>
    <property type="evidence" value="ECO:0007669"/>
    <property type="project" value="UniProtKB-EC"/>
</dbReference>
<dbReference type="Pfam" id="PF00291">
    <property type="entry name" value="PALP"/>
    <property type="match status" value="1"/>
</dbReference>
<dbReference type="PANTHER" id="PTHR48078">
    <property type="entry name" value="THREONINE DEHYDRATASE, MITOCHONDRIAL-RELATED"/>
    <property type="match status" value="1"/>
</dbReference>
<comment type="cofactor">
    <cofactor evidence="1">
        <name>pyridoxal 5'-phosphate</name>
        <dbReference type="ChEBI" id="CHEBI:597326"/>
    </cofactor>
</comment>
<accession>A0A090ES68</accession>
<dbReference type="CDD" id="cd01562">
    <property type="entry name" value="Thr-dehyd"/>
    <property type="match status" value="1"/>
</dbReference>
<dbReference type="PANTHER" id="PTHR48078:SF6">
    <property type="entry name" value="L-THREONINE DEHYDRATASE CATABOLIC TDCB"/>
    <property type="match status" value="1"/>
</dbReference>
<comment type="similarity">
    <text evidence="2">Belongs to the serine/threonine dehydratase family.</text>
</comment>
<dbReference type="EMBL" id="CCNB01000010">
    <property type="protein sequence ID" value="CDX34162.1"/>
    <property type="molecule type" value="Genomic_DNA"/>
</dbReference>
<dbReference type="InterPro" id="IPR000634">
    <property type="entry name" value="Ser/Thr_deHydtase_PyrdxlP-BS"/>
</dbReference>
<keyword evidence="4 6" id="KW-0456">Lyase</keyword>
<sequence length="335" mass="35007">MGDRVLRKARTMTILPGISDIRAAAARLSGLIVETPLIESPEFNRRHGGRILFKPETLQRTGSFKIRGAYNKLSSLSEEERGRGVVAFSSGNHAQGVAASAAMFGVKAVIAMPADAPALKVGNVRKMGAEVVPFDRFKDDRMAVVRPYVEKGMVLVPPFDDPAIIAGQGTIGLELMKQAKALGVALDAVVIPCGGGGLSSGISVVVKDASPNTQVWAVEPEHFDDTRRSLAKGERVANEPGHSSICDALLTAEPGAITFEINRRNLAGAIAVSDKAAAQAMRDAMAYLKLVVEPGGCVALAALSSGEIDLAGKCVAVVLSGGNVDFGTYAEIMAA</sequence>
<evidence type="ECO:0000256" key="3">
    <source>
        <dbReference type="ARBA" id="ARBA00022898"/>
    </source>
</evidence>
<dbReference type="EC" id="4.3.1.19" evidence="6"/>
<name>A0A090ES68_MESPL</name>
<reference evidence="6 7" key="1">
    <citation type="submission" date="2014-08" db="EMBL/GenBank/DDBJ databases">
        <authorList>
            <person name="Moulin Lionel"/>
        </authorList>
    </citation>
    <scope>NUCLEOTIDE SEQUENCE [LARGE SCALE GENOMIC DNA]</scope>
</reference>
<dbReference type="GO" id="GO:0006565">
    <property type="term" value="P:L-serine catabolic process"/>
    <property type="evidence" value="ECO:0007669"/>
    <property type="project" value="TreeGrafter"/>
</dbReference>
<dbReference type="FunFam" id="3.40.50.1100:FF:000005">
    <property type="entry name" value="Threonine dehydratase catabolic"/>
    <property type="match status" value="1"/>
</dbReference>
<dbReference type="Gene3D" id="3.40.50.1100">
    <property type="match status" value="2"/>
</dbReference>
<dbReference type="GO" id="GO:0003941">
    <property type="term" value="F:L-serine ammonia-lyase activity"/>
    <property type="evidence" value="ECO:0007669"/>
    <property type="project" value="TreeGrafter"/>
</dbReference>